<name>A0A0H1B4G8_9EURO</name>
<keyword evidence="1" id="KW-1133">Transmembrane helix</keyword>
<evidence type="ECO:0000313" key="3">
    <source>
        <dbReference type="Proteomes" id="UP000053573"/>
    </source>
</evidence>
<protein>
    <submittedName>
        <fullName evidence="2">Uncharacterized protein</fullName>
    </submittedName>
</protein>
<feature type="transmembrane region" description="Helical" evidence="1">
    <location>
        <begin position="26"/>
        <end position="43"/>
    </location>
</feature>
<proteinExistence type="predicted"/>
<sequence>MTHVDFGFVLFACKMGLPPDASMPEVWFYSFSSACIGIVYLRLQTFASIRFRLVSVSSFTTCSAPSLQGYVSLCQANALESLRLG</sequence>
<organism evidence="2 3">
    <name type="scientific">Blastomyces silverae</name>
    <dbReference type="NCBI Taxonomy" id="2060906"/>
    <lineage>
        <taxon>Eukaryota</taxon>
        <taxon>Fungi</taxon>
        <taxon>Dikarya</taxon>
        <taxon>Ascomycota</taxon>
        <taxon>Pezizomycotina</taxon>
        <taxon>Eurotiomycetes</taxon>
        <taxon>Eurotiomycetidae</taxon>
        <taxon>Onygenales</taxon>
        <taxon>Ajellomycetaceae</taxon>
        <taxon>Blastomyces</taxon>
    </lineage>
</organism>
<accession>A0A0H1B4G8</accession>
<reference evidence="3" key="1">
    <citation type="journal article" date="2015" name="PLoS Genet.">
        <title>The dynamic genome and transcriptome of the human fungal pathogen Blastomyces and close relative Emmonsia.</title>
        <authorList>
            <person name="Munoz J.F."/>
            <person name="Gauthier G.M."/>
            <person name="Desjardins C.A."/>
            <person name="Gallo J.E."/>
            <person name="Holder J."/>
            <person name="Sullivan T.D."/>
            <person name="Marty A.J."/>
            <person name="Carmen J.C."/>
            <person name="Chen Z."/>
            <person name="Ding L."/>
            <person name="Gujja S."/>
            <person name="Magrini V."/>
            <person name="Misas E."/>
            <person name="Mitreva M."/>
            <person name="Priest M."/>
            <person name="Saif S."/>
            <person name="Whiston E.A."/>
            <person name="Young S."/>
            <person name="Zeng Q."/>
            <person name="Goldman W.E."/>
            <person name="Mardis E.R."/>
            <person name="Taylor J.W."/>
            <person name="McEwen J.G."/>
            <person name="Clay O.K."/>
            <person name="Klein B.S."/>
            <person name="Cuomo C.A."/>
        </authorList>
    </citation>
    <scope>NUCLEOTIDE SEQUENCE [LARGE SCALE GENOMIC DNA]</scope>
    <source>
        <strain evidence="3">UAMH 139</strain>
    </source>
</reference>
<keyword evidence="1" id="KW-0812">Transmembrane</keyword>
<dbReference type="EMBL" id="LDEV01003351">
    <property type="protein sequence ID" value="KLJ05968.1"/>
    <property type="molecule type" value="Genomic_DNA"/>
</dbReference>
<keyword evidence="1" id="KW-0472">Membrane</keyword>
<gene>
    <name evidence="2" type="ORF">EMPG_10581</name>
</gene>
<evidence type="ECO:0000313" key="2">
    <source>
        <dbReference type="EMBL" id="KLJ05968.1"/>
    </source>
</evidence>
<keyword evidence="3" id="KW-1185">Reference proteome</keyword>
<comment type="caution">
    <text evidence="2">The sequence shown here is derived from an EMBL/GenBank/DDBJ whole genome shotgun (WGS) entry which is preliminary data.</text>
</comment>
<evidence type="ECO:0000256" key="1">
    <source>
        <dbReference type="SAM" id="Phobius"/>
    </source>
</evidence>
<dbReference type="Proteomes" id="UP000053573">
    <property type="component" value="Unassembled WGS sequence"/>
</dbReference>
<dbReference type="AlphaFoldDB" id="A0A0H1B4G8"/>